<dbReference type="AlphaFoldDB" id="A0A243RE91"/>
<dbReference type="Pfam" id="PF06527">
    <property type="entry name" value="TniQ"/>
    <property type="match status" value="1"/>
</dbReference>
<gene>
    <name evidence="2" type="ORF">CA983_37115</name>
</gene>
<sequence length="462" mass="50348">MAAGVLRTVPLAGELTASLISRVAARYGLPTAGVLRLWTCRNSPARHDGGGARTDAEVVLNGAGRQVLSELCRVEPKVLARALPAFTMDDPKISTGREAGVAQARWRAAGTVAGPAAFGCRLCTARRTRQALRAVRYLPRWHRVCLRHGRWLLDADADQPLEHLDVRGAAEVVAAQRRWPGVARRAVRAGVQPEQAFTLAHAVVARWWEQALSWEQEEIWPRRLHQLAGGNAGSRLAWWRIVGRDAAIFPEVVAVAQALLEPAMAEVAWQASGGMKPRARSVDDAFCHRLGERVGRTWLGPELAADHGSPLNGWKGAIVRARRHETGPPGWQEDPWRLKREQQPATMAGQLRVMVAEAQSGGSGTRWRATVPAEQRFRITQLVDEAREQLVELRGVHSGTTAEVARTLLEHLSHSADLIDQALVHTAAAAVTSGVALEEVAQWSRLPAEELASVLALGEGED</sequence>
<evidence type="ECO:0000259" key="1">
    <source>
        <dbReference type="Pfam" id="PF06527"/>
    </source>
</evidence>
<accession>A0A243RE91</accession>
<feature type="domain" description="TniQ" evidence="1">
    <location>
        <begin position="6"/>
        <end position="150"/>
    </location>
</feature>
<comment type="caution">
    <text evidence="2">The sequence shown here is derived from an EMBL/GenBank/DDBJ whole genome shotgun (WGS) entry which is preliminary data.</text>
</comment>
<keyword evidence="3" id="KW-1185">Reference proteome</keyword>
<dbReference type="InterPro" id="IPR009492">
    <property type="entry name" value="TniQ"/>
</dbReference>
<dbReference type="GO" id="GO:0003677">
    <property type="term" value="F:DNA binding"/>
    <property type="evidence" value="ECO:0007669"/>
    <property type="project" value="UniProtKB-KW"/>
</dbReference>
<name>A0A243RE91_9ACTN</name>
<protein>
    <submittedName>
        <fullName evidence="2">DNA-binding protein</fullName>
    </submittedName>
</protein>
<evidence type="ECO:0000313" key="2">
    <source>
        <dbReference type="EMBL" id="OUC93036.1"/>
    </source>
</evidence>
<evidence type="ECO:0000313" key="3">
    <source>
        <dbReference type="Proteomes" id="UP000195105"/>
    </source>
</evidence>
<reference evidence="2 3" key="1">
    <citation type="submission" date="2017-05" db="EMBL/GenBank/DDBJ databases">
        <title>Biotechnological potential of actinobacteria isolated from South African environments.</title>
        <authorList>
            <person name="Le Roes-Hill M."/>
            <person name="Prins A."/>
            <person name="Durrell K.A."/>
        </authorList>
    </citation>
    <scope>NUCLEOTIDE SEQUENCE [LARGE SCALE GENOMIC DNA]</scope>
    <source>
        <strain evidence="2 3">HMC13</strain>
    </source>
</reference>
<dbReference type="Proteomes" id="UP000195105">
    <property type="component" value="Unassembled WGS sequence"/>
</dbReference>
<dbReference type="EMBL" id="NGFN01000381">
    <property type="protein sequence ID" value="OUC93036.1"/>
    <property type="molecule type" value="Genomic_DNA"/>
</dbReference>
<keyword evidence="2" id="KW-0238">DNA-binding</keyword>
<dbReference type="RefSeq" id="WP_086605148.1">
    <property type="nucleotide sequence ID" value="NZ_NGFN01000381.1"/>
</dbReference>
<proteinExistence type="predicted"/>
<organism evidence="2 3">
    <name type="scientific">Streptomyces swartbergensis</name>
    <dbReference type="NCBI Taxonomy" id="487165"/>
    <lineage>
        <taxon>Bacteria</taxon>
        <taxon>Bacillati</taxon>
        <taxon>Actinomycetota</taxon>
        <taxon>Actinomycetes</taxon>
        <taxon>Kitasatosporales</taxon>
        <taxon>Streptomycetaceae</taxon>
        <taxon>Streptomyces</taxon>
    </lineage>
</organism>